<keyword evidence="12" id="KW-1185">Reference proteome</keyword>
<comment type="similarity">
    <text evidence="2">Belongs to the aldo/keto reductase family. Glutamate--cysteine ligase light chain subfamily.</text>
</comment>
<comment type="subunit">
    <text evidence="3">Heterodimer of a catalytic heavy chain and a regulatory light chain.</text>
</comment>
<gene>
    <name evidence="11" type="ORF">HK097_007444</name>
</gene>
<dbReference type="AlphaFoldDB" id="A0AAD5X284"/>
<dbReference type="GO" id="GO:0030234">
    <property type="term" value="F:enzyme regulator activity"/>
    <property type="evidence" value="ECO:0007669"/>
    <property type="project" value="TreeGrafter"/>
</dbReference>
<feature type="domain" description="NADP-dependent oxidoreductase" evidence="10">
    <location>
        <begin position="92"/>
        <end position="210"/>
    </location>
</feature>
<evidence type="ECO:0000313" key="11">
    <source>
        <dbReference type="EMBL" id="KAJ3051536.1"/>
    </source>
</evidence>
<name>A0AAD5X284_9FUNG</name>
<evidence type="ECO:0000256" key="9">
    <source>
        <dbReference type="SAM" id="MobiDB-lite"/>
    </source>
</evidence>
<evidence type="ECO:0000256" key="5">
    <source>
        <dbReference type="ARBA" id="ARBA00030406"/>
    </source>
</evidence>
<accession>A0AAD5X284</accession>
<evidence type="ECO:0000256" key="3">
    <source>
        <dbReference type="ARBA" id="ARBA00011532"/>
    </source>
</evidence>
<evidence type="ECO:0000256" key="8">
    <source>
        <dbReference type="ARBA" id="ARBA00032926"/>
    </source>
</evidence>
<dbReference type="EMBL" id="JADGJD010000384">
    <property type="protein sequence ID" value="KAJ3051536.1"/>
    <property type="molecule type" value="Genomic_DNA"/>
</dbReference>
<dbReference type="Proteomes" id="UP001212841">
    <property type="component" value="Unassembled WGS sequence"/>
</dbReference>
<dbReference type="Gene3D" id="3.20.20.100">
    <property type="entry name" value="NADP-dependent oxidoreductase domain"/>
    <property type="match status" value="1"/>
</dbReference>
<evidence type="ECO:0000259" key="10">
    <source>
        <dbReference type="Pfam" id="PF00248"/>
    </source>
</evidence>
<evidence type="ECO:0000256" key="4">
    <source>
        <dbReference type="ARBA" id="ARBA00022684"/>
    </source>
</evidence>
<dbReference type="InterPro" id="IPR023210">
    <property type="entry name" value="NADP_OxRdtase_dom"/>
</dbReference>
<sequence length="269" mass="29886">MSVCDVQLQPPLAQRGKKSRPDESGSAFQHVLLSTGNIAQTATRTTTGSRDELLQSLEHTLTSSTPIQLQEPNSNVPILTIGNTTSSDILAEDRTDLDITIKLFIPSHPTPSHVHQTLTHLTTSLQTTTIDTVIVYWPASSSSLLKLLPLWRELERYVKEGKIANLGVSGFTGADQLRAWNQLVEIKPTKVQVRTEAGTLRVAPEIMKLSLTEGFELYLDTDPDDILSHRTLQRVTDIHSLPVVIHPSWIARYQVVVKTRQVLLSRGYV</sequence>
<dbReference type="PANTHER" id="PTHR13295">
    <property type="entry name" value="GLUTAMATE CYSTEINE LIGASE REGULATORY SUBUNIT"/>
    <property type="match status" value="1"/>
</dbReference>
<dbReference type="InterPro" id="IPR036812">
    <property type="entry name" value="NAD(P)_OxRdtase_dom_sf"/>
</dbReference>
<dbReference type="Pfam" id="PF00248">
    <property type="entry name" value="Aldo_ket_red"/>
    <property type="match status" value="1"/>
</dbReference>
<evidence type="ECO:0000256" key="7">
    <source>
        <dbReference type="ARBA" id="ARBA00031732"/>
    </source>
</evidence>
<organism evidence="11 12">
    <name type="scientific">Rhizophlyctis rosea</name>
    <dbReference type="NCBI Taxonomy" id="64517"/>
    <lineage>
        <taxon>Eukaryota</taxon>
        <taxon>Fungi</taxon>
        <taxon>Fungi incertae sedis</taxon>
        <taxon>Chytridiomycota</taxon>
        <taxon>Chytridiomycota incertae sedis</taxon>
        <taxon>Chytridiomycetes</taxon>
        <taxon>Rhizophlyctidales</taxon>
        <taxon>Rhizophlyctidaceae</taxon>
        <taxon>Rhizophlyctis</taxon>
    </lineage>
</organism>
<dbReference type="SUPFAM" id="SSF51430">
    <property type="entry name" value="NAD(P)-linked oxidoreductase"/>
    <property type="match status" value="1"/>
</dbReference>
<evidence type="ECO:0000256" key="1">
    <source>
        <dbReference type="ARBA" id="ARBA00005006"/>
    </source>
</evidence>
<dbReference type="InterPro" id="IPR032963">
    <property type="entry name" value="Gclm"/>
</dbReference>
<feature type="region of interest" description="Disordered" evidence="9">
    <location>
        <begin position="1"/>
        <end position="25"/>
    </location>
</feature>
<dbReference type="GO" id="GO:0017109">
    <property type="term" value="C:glutamate-cysteine ligase complex"/>
    <property type="evidence" value="ECO:0007669"/>
    <property type="project" value="TreeGrafter"/>
</dbReference>
<keyword evidence="4" id="KW-0317">Glutathione biosynthesis</keyword>
<protein>
    <recommendedName>
        <fullName evidence="7">GCS light chain</fullName>
    </recommendedName>
    <alternativeName>
        <fullName evidence="5">Gamma-ECS regulatory subunit</fullName>
    </alternativeName>
    <alternativeName>
        <fullName evidence="8">Gamma-glutamylcysteine synthetase regulatory subunit</fullName>
    </alternativeName>
    <alternativeName>
        <fullName evidence="6">Glutamate--cysteine ligase modifier subunit</fullName>
    </alternativeName>
</protein>
<comment type="caution">
    <text evidence="11">The sequence shown here is derived from an EMBL/GenBank/DDBJ whole genome shotgun (WGS) entry which is preliminary data.</text>
</comment>
<reference evidence="11" key="1">
    <citation type="submission" date="2020-05" db="EMBL/GenBank/DDBJ databases">
        <title>Phylogenomic resolution of chytrid fungi.</title>
        <authorList>
            <person name="Stajich J.E."/>
            <person name="Amses K."/>
            <person name="Simmons R."/>
            <person name="Seto K."/>
            <person name="Myers J."/>
            <person name="Bonds A."/>
            <person name="Quandt C.A."/>
            <person name="Barry K."/>
            <person name="Liu P."/>
            <person name="Grigoriev I."/>
            <person name="Longcore J.E."/>
            <person name="James T.Y."/>
        </authorList>
    </citation>
    <scope>NUCLEOTIDE SEQUENCE</scope>
    <source>
        <strain evidence="11">JEL0318</strain>
    </source>
</reference>
<evidence type="ECO:0000313" key="12">
    <source>
        <dbReference type="Proteomes" id="UP001212841"/>
    </source>
</evidence>
<evidence type="ECO:0000256" key="2">
    <source>
        <dbReference type="ARBA" id="ARBA00008612"/>
    </source>
</evidence>
<dbReference type="PANTHER" id="PTHR13295:SF4">
    <property type="entry name" value="GLUTAMATE--CYSTEINE LIGASE REGULATORY SUBUNIT"/>
    <property type="match status" value="1"/>
</dbReference>
<proteinExistence type="inferred from homology"/>
<comment type="pathway">
    <text evidence="1">Sulfur metabolism; glutathione biosynthesis; glutathione from L-cysteine and L-glutamate: step 1/2.</text>
</comment>
<dbReference type="GO" id="GO:0006750">
    <property type="term" value="P:glutathione biosynthetic process"/>
    <property type="evidence" value="ECO:0007669"/>
    <property type="project" value="UniProtKB-KW"/>
</dbReference>
<evidence type="ECO:0000256" key="6">
    <source>
        <dbReference type="ARBA" id="ARBA00031154"/>
    </source>
</evidence>
<dbReference type="GO" id="GO:0035226">
    <property type="term" value="F:glutamate-cysteine ligase catalytic subunit binding"/>
    <property type="evidence" value="ECO:0007669"/>
    <property type="project" value="InterPro"/>
</dbReference>